<keyword evidence="3" id="KW-1133">Transmembrane helix</keyword>
<keyword evidence="3" id="KW-0812">Transmembrane</keyword>
<accession>A0A0M3RA75</accession>
<dbReference type="Proteomes" id="UP000067625">
    <property type="component" value="Chromosome"/>
</dbReference>
<feature type="transmembrane region" description="Helical" evidence="3">
    <location>
        <begin position="189"/>
        <end position="206"/>
    </location>
</feature>
<dbReference type="AlphaFoldDB" id="A0A0M3RA75"/>
<reference evidence="5 6" key="2">
    <citation type="journal article" date="2016" name="Int. J. Syst. Evol. Microbiol.">
        <title>Bacillus gobiensis sp. nov., isolated from a soil sample.</title>
        <authorList>
            <person name="Liu B."/>
            <person name="Liu G.H."/>
            <person name="Cetin S."/>
            <person name="Schumann P."/>
            <person name="Pan Z.Z."/>
            <person name="Chen Q.Q."/>
        </authorList>
    </citation>
    <scope>NUCLEOTIDE SEQUENCE [LARGE SCALE GENOMIC DNA]</scope>
    <source>
        <strain evidence="5 6">FJAT-4402</strain>
    </source>
</reference>
<dbReference type="PATRIC" id="fig|1441095.3.peg.3241"/>
<feature type="transmembrane region" description="Helical" evidence="3">
    <location>
        <begin position="226"/>
        <end position="245"/>
    </location>
</feature>
<feature type="transmembrane region" description="Helical" evidence="3">
    <location>
        <begin position="160"/>
        <end position="182"/>
    </location>
</feature>
<evidence type="ECO:0000313" key="6">
    <source>
        <dbReference type="Proteomes" id="UP000067625"/>
    </source>
</evidence>
<reference evidence="6" key="1">
    <citation type="submission" date="2015-08" db="EMBL/GenBank/DDBJ databases">
        <title>Genome sequencing project for genomic taxonomy and phylogenomics of Bacillus-like bacteria.</title>
        <authorList>
            <person name="Liu B."/>
            <person name="Wang J."/>
            <person name="Zhu Y."/>
            <person name="Liu G."/>
            <person name="Chen Q."/>
            <person name="Chen Z."/>
            <person name="Lan J."/>
            <person name="Che J."/>
            <person name="Ge C."/>
            <person name="Shi H."/>
            <person name="Pan Z."/>
            <person name="Liu X."/>
        </authorList>
    </citation>
    <scope>NUCLEOTIDE SEQUENCE [LARGE SCALE GENOMIC DNA]</scope>
    <source>
        <strain evidence="6">FJAT-4402</strain>
    </source>
</reference>
<feature type="transmembrane region" description="Helical" evidence="3">
    <location>
        <begin position="12"/>
        <end position="30"/>
    </location>
</feature>
<dbReference type="GO" id="GO:0000271">
    <property type="term" value="P:polysaccharide biosynthetic process"/>
    <property type="evidence" value="ECO:0007669"/>
    <property type="project" value="TreeGrafter"/>
</dbReference>
<evidence type="ECO:0000256" key="3">
    <source>
        <dbReference type="SAM" id="Phobius"/>
    </source>
</evidence>
<dbReference type="InterPro" id="IPR050879">
    <property type="entry name" value="Acyltransferase_3"/>
</dbReference>
<dbReference type="InterPro" id="IPR002656">
    <property type="entry name" value="Acyl_transf_3_dom"/>
</dbReference>
<feature type="transmembrane region" description="Helical" evidence="3">
    <location>
        <begin position="317"/>
        <end position="341"/>
    </location>
</feature>
<evidence type="ECO:0000259" key="4">
    <source>
        <dbReference type="Pfam" id="PF01757"/>
    </source>
</evidence>
<evidence type="ECO:0000256" key="1">
    <source>
        <dbReference type="ARBA" id="ARBA00004370"/>
    </source>
</evidence>
<feature type="transmembrane region" description="Helical" evidence="3">
    <location>
        <begin position="287"/>
        <end position="305"/>
    </location>
</feature>
<dbReference type="EMBL" id="CP012600">
    <property type="protein sequence ID" value="ALC82686.1"/>
    <property type="molecule type" value="Genomic_DNA"/>
</dbReference>
<feature type="domain" description="Acyltransferase 3" evidence="4">
    <location>
        <begin position="8"/>
        <end position="367"/>
    </location>
</feature>
<gene>
    <name evidence="5" type="ORF">AM592_14685</name>
</gene>
<feature type="transmembrane region" description="Helical" evidence="3">
    <location>
        <begin position="347"/>
        <end position="370"/>
    </location>
</feature>
<dbReference type="Pfam" id="PF01757">
    <property type="entry name" value="Acyl_transf_3"/>
    <property type="match status" value="1"/>
</dbReference>
<keyword evidence="3" id="KW-0472">Membrane</keyword>
<dbReference type="OrthoDB" id="9796461at2"/>
<organism evidence="5 6">
    <name type="scientific">Bacillus gobiensis</name>
    <dbReference type="NCBI Taxonomy" id="1441095"/>
    <lineage>
        <taxon>Bacteria</taxon>
        <taxon>Bacillati</taxon>
        <taxon>Bacillota</taxon>
        <taxon>Bacilli</taxon>
        <taxon>Bacillales</taxon>
        <taxon>Bacillaceae</taxon>
        <taxon>Bacillus</taxon>
    </lineage>
</organism>
<feature type="transmembrane region" description="Helical" evidence="3">
    <location>
        <begin position="252"/>
        <end position="281"/>
    </location>
</feature>
<dbReference type="RefSeq" id="WP_053604495.1">
    <property type="nucleotide sequence ID" value="NZ_CP012600.1"/>
</dbReference>
<evidence type="ECO:0000256" key="2">
    <source>
        <dbReference type="ARBA" id="ARBA00007400"/>
    </source>
</evidence>
<dbReference type="GO" id="GO:0016020">
    <property type="term" value="C:membrane"/>
    <property type="evidence" value="ECO:0007669"/>
    <property type="project" value="TreeGrafter"/>
</dbReference>
<dbReference type="GO" id="GO:0016747">
    <property type="term" value="F:acyltransferase activity, transferring groups other than amino-acyl groups"/>
    <property type="evidence" value="ECO:0007669"/>
    <property type="project" value="InterPro"/>
</dbReference>
<name>A0A0M3RA75_9BACI</name>
<dbReference type="PANTHER" id="PTHR23028">
    <property type="entry name" value="ACETYLTRANSFERASE"/>
    <property type="match status" value="1"/>
</dbReference>
<evidence type="ECO:0000313" key="5">
    <source>
        <dbReference type="EMBL" id="ALC82686.1"/>
    </source>
</evidence>
<protein>
    <recommendedName>
        <fullName evidence="4">Acyltransferase 3 domain-containing protein</fullName>
    </recommendedName>
</protein>
<feature type="transmembrane region" description="Helical" evidence="3">
    <location>
        <begin position="82"/>
        <end position="105"/>
    </location>
</feature>
<proteinExistence type="inferred from homology"/>
<dbReference type="PANTHER" id="PTHR23028:SF53">
    <property type="entry name" value="ACYL_TRANSF_3 DOMAIN-CONTAINING PROTEIN"/>
    <property type="match status" value="1"/>
</dbReference>
<comment type="similarity">
    <text evidence="2">Belongs to the acyltransferase 3 family.</text>
</comment>
<keyword evidence="6" id="KW-1185">Reference proteome</keyword>
<feature type="transmembrane region" description="Helical" evidence="3">
    <location>
        <begin position="42"/>
        <end position="61"/>
    </location>
</feature>
<sequence>MRQLNTEFLDGTRFLLALWVALSHFNSMVAYKLPFSVPDGTIAVDGFIVITGFLMMYNYILREHKDPYYLRSTFSKFWIKRFFRLYPVYLLAILLGFFAYEFIIYCRSESLMFFGNISYEEWSAKSSIDRAGMTLSNLFSHLTFVHGFIPSHVLGIIGPAWSLSLEMQFYFLFPFLFFVFFGTKNAVKYRLGVFIVLTSVLSLVTIKLFGHHPQEGLYATFRAPSILLYKLPLFLFGMLLASVALKKTHMLFLILSMAVVLPLQSKLTILLLGFLFVMTMLEVYRPYLHKSIYSFLNFFKLALSIKPFKIGADISYSFYLLHTILMPPMILVSIQLLQPYVSSKQAILVLSLLISLLVNFVICYLLYLSVEKNGIQLGRTLINKLYGRKVQEPVINQAKQTS</sequence>
<comment type="subcellular location">
    <subcellularLocation>
        <location evidence="1">Membrane</location>
    </subcellularLocation>
</comment>
<dbReference type="STRING" id="1441095.AM592_14685"/>